<accession>A0A7I8KDN8</accession>
<organism evidence="6 7">
    <name type="scientific">Spirodela intermedia</name>
    <name type="common">Intermediate duckweed</name>
    <dbReference type="NCBI Taxonomy" id="51605"/>
    <lineage>
        <taxon>Eukaryota</taxon>
        <taxon>Viridiplantae</taxon>
        <taxon>Streptophyta</taxon>
        <taxon>Embryophyta</taxon>
        <taxon>Tracheophyta</taxon>
        <taxon>Spermatophyta</taxon>
        <taxon>Magnoliopsida</taxon>
        <taxon>Liliopsida</taxon>
        <taxon>Araceae</taxon>
        <taxon>Lemnoideae</taxon>
        <taxon>Spirodela</taxon>
    </lineage>
</organism>
<feature type="region of interest" description="Disordered" evidence="4">
    <location>
        <begin position="171"/>
        <end position="194"/>
    </location>
</feature>
<dbReference type="SUPFAM" id="SSF54928">
    <property type="entry name" value="RNA-binding domain, RBD"/>
    <property type="match status" value="2"/>
</dbReference>
<dbReference type="EMBL" id="LR746268">
    <property type="protein sequence ID" value="CAA7395870.1"/>
    <property type="molecule type" value="Genomic_DNA"/>
</dbReference>
<proteinExistence type="predicted"/>
<dbReference type="Proteomes" id="UP000663760">
    <property type="component" value="Chromosome 5"/>
</dbReference>
<keyword evidence="7" id="KW-1185">Reference proteome</keyword>
<dbReference type="FunFam" id="3.30.70.330:FF:000051">
    <property type="entry name" value="Heterogeneous nuclear ribonucleoprotein 1"/>
    <property type="match status" value="1"/>
</dbReference>
<evidence type="ECO:0000256" key="1">
    <source>
        <dbReference type="ARBA" id="ARBA00004123"/>
    </source>
</evidence>
<evidence type="ECO:0000259" key="5">
    <source>
        <dbReference type="PROSITE" id="PS50102"/>
    </source>
</evidence>
<feature type="domain" description="RRM" evidence="5">
    <location>
        <begin position="7"/>
        <end position="83"/>
    </location>
</feature>
<evidence type="ECO:0000313" key="6">
    <source>
        <dbReference type="EMBL" id="CAA7395870.1"/>
    </source>
</evidence>
<dbReference type="GO" id="GO:0005654">
    <property type="term" value="C:nucleoplasm"/>
    <property type="evidence" value="ECO:0007669"/>
    <property type="project" value="TreeGrafter"/>
</dbReference>
<dbReference type="InterPro" id="IPR012677">
    <property type="entry name" value="Nucleotide-bd_a/b_plait_sf"/>
</dbReference>
<dbReference type="Gene3D" id="3.30.70.330">
    <property type="match status" value="2"/>
</dbReference>
<feature type="domain" description="RRM" evidence="5">
    <location>
        <begin position="96"/>
        <end position="174"/>
    </location>
</feature>
<dbReference type="PANTHER" id="PTHR48033">
    <property type="entry name" value="RNA-BINDING (RRM/RBD/RNP MOTIFS) FAMILY PROTEIN"/>
    <property type="match status" value="1"/>
</dbReference>
<dbReference type="GO" id="GO:0003723">
    <property type="term" value="F:RNA binding"/>
    <property type="evidence" value="ECO:0007669"/>
    <property type="project" value="UniProtKB-UniRule"/>
</dbReference>
<dbReference type="OrthoDB" id="1875751at2759"/>
<dbReference type="InterPro" id="IPR000504">
    <property type="entry name" value="RRM_dom"/>
</dbReference>
<evidence type="ECO:0000256" key="2">
    <source>
        <dbReference type="ARBA" id="ARBA00023242"/>
    </source>
</evidence>
<evidence type="ECO:0000256" key="3">
    <source>
        <dbReference type="PROSITE-ProRule" id="PRU00176"/>
    </source>
</evidence>
<dbReference type="GO" id="GO:0000785">
    <property type="term" value="C:chromatin"/>
    <property type="evidence" value="ECO:0007669"/>
    <property type="project" value="TreeGrafter"/>
</dbReference>
<keyword evidence="3" id="KW-0694">RNA-binding</keyword>
<sequence>MEGGSPGKIFVGGLPKDTTNGTFLKHFEKYGEITDSVVMRDRKTGKPRGFGFITYADPSVVDRVIEDDHIFSGKQVEIKRTIPREAIPGARDFKTRKIFVGGIPTSVTEDEFRDFFATFGEIKEHQIMRDHSNNRSRGFGFITFHSEQAVDDLLAQGNRVDFAGAQVEIKKAEPKKPAASPSRPPKHFRNLTPTFGGRYDDPYGDYESEVFRPGYERVGGPLPSRAGLYERYGGSDLGGGYKGYGRSGGGGGGSSSSMGPYQGESALGFSGYYGRGYDPGSYRAGESFRGYGVGSDPGIYGGGEGYRGYGGPDVAGYEGGVQFGLGSGYGSLGGYGAPSGGSFYGNRGGYGGAAGGRYHPYGR</sequence>
<evidence type="ECO:0000313" key="7">
    <source>
        <dbReference type="Proteomes" id="UP000663760"/>
    </source>
</evidence>
<dbReference type="SMART" id="SM00360">
    <property type="entry name" value="RRM"/>
    <property type="match status" value="2"/>
</dbReference>
<dbReference type="PANTHER" id="PTHR48033:SF5">
    <property type="entry name" value="RRM DOMAIN-CONTAINING PROTEIN"/>
    <property type="match status" value="1"/>
</dbReference>
<keyword evidence="2" id="KW-0539">Nucleus</keyword>
<comment type="subcellular location">
    <subcellularLocation>
        <location evidence="1">Nucleus</location>
    </subcellularLocation>
</comment>
<reference evidence="6" key="1">
    <citation type="submission" date="2020-02" db="EMBL/GenBank/DDBJ databases">
        <authorList>
            <person name="Scholz U."/>
            <person name="Mascher M."/>
            <person name="Fiebig A."/>
        </authorList>
    </citation>
    <scope>NUCLEOTIDE SEQUENCE</scope>
</reference>
<dbReference type="Pfam" id="PF00076">
    <property type="entry name" value="RRM_1"/>
    <property type="match status" value="2"/>
</dbReference>
<dbReference type="InterPro" id="IPR035979">
    <property type="entry name" value="RBD_domain_sf"/>
</dbReference>
<name>A0A7I8KDN8_SPIIN</name>
<gene>
    <name evidence="6" type="ORF">SI8410_05006533</name>
</gene>
<protein>
    <recommendedName>
        <fullName evidence="5">RRM domain-containing protein</fullName>
    </recommendedName>
</protein>
<evidence type="ECO:0000256" key="4">
    <source>
        <dbReference type="SAM" id="MobiDB-lite"/>
    </source>
</evidence>
<dbReference type="GO" id="GO:0010468">
    <property type="term" value="P:regulation of gene expression"/>
    <property type="evidence" value="ECO:0007669"/>
    <property type="project" value="TreeGrafter"/>
</dbReference>
<dbReference type="PROSITE" id="PS50102">
    <property type="entry name" value="RRM"/>
    <property type="match status" value="2"/>
</dbReference>
<dbReference type="AlphaFoldDB" id="A0A7I8KDN8"/>